<sequence>MLSASNSKFLEECSRSRQLELPATSRAKSGTESRFPYPCGESNGVRNPSGRIPAPLQGHQDNADAIGVTGNPDIRVPQGVKRDEGLRVARILEKEDAGRDARRDKEENQEGEERTPTETTKTFSVKDTKTNGEPAEGRKLRHVPGGTWLNQGYFCDVTDNFISLQGTRINKLEGALRAADREHKSVEHSLRAQNQSYAA</sequence>
<accession>A0AAV7PJP6</accession>
<dbReference type="EMBL" id="JANPWB010000011">
    <property type="protein sequence ID" value="KAJ1127315.1"/>
    <property type="molecule type" value="Genomic_DNA"/>
</dbReference>
<feature type="compositionally biased region" description="Basic and acidic residues" evidence="1">
    <location>
        <begin position="124"/>
        <end position="138"/>
    </location>
</feature>
<dbReference type="AlphaFoldDB" id="A0AAV7PJP6"/>
<organism evidence="2 3">
    <name type="scientific">Pleurodeles waltl</name>
    <name type="common">Iberian ribbed newt</name>
    <dbReference type="NCBI Taxonomy" id="8319"/>
    <lineage>
        <taxon>Eukaryota</taxon>
        <taxon>Metazoa</taxon>
        <taxon>Chordata</taxon>
        <taxon>Craniata</taxon>
        <taxon>Vertebrata</taxon>
        <taxon>Euteleostomi</taxon>
        <taxon>Amphibia</taxon>
        <taxon>Batrachia</taxon>
        <taxon>Caudata</taxon>
        <taxon>Salamandroidea</taxon>
        <taxon>Salamandridae</taxon>
        <taxon>Pleurodelinae</taxon>
        <taxon>Pleurodeles</taxon>
    </lineage>
</organism>
<reference evidence="2" key="1">
    <citation type="journal article" date="2022" name="bioRxiv">
        <title>Sequencing and chromosome-scale assembly of the giantPleurodeles waltlgenome.</title>
        <authorList>
            <person name="Brown T."/>
            <person name="Elewa A."/>
            <person name="Iarovenko S."/>
            <person name="Subramanian E."/>
            <person name="Araus A.J."/>
            <person name="Petzold A."/>
            <person name="Susuki M."/>
            <person name="Suzuki K.-i.T."/>
            <person name="Hayashi T."/>
            <person name="Toyoda A."/>
            <person name="Oliveira C."/>
            <person name="Osipova E."/>
            <person name="Leigh N.D."/>
            <person name="Simon A."/>
            <person name="Yun M.H."/>
        </authorList>
    </citation>
    <scope>NUCLEOTIDE SEQUENCE</scope>
    <source>
        <strain evidence="2">20211129_DDA</strain>
        <tissue evidence="2">Liver</tissue>
    </source>
</reference>
<protein>
    <submittedName>
        <fullName evidence="2">Uncharacterized protein</fullName>
    </submittedName>
</protein>
<gene>
    <name evidence="2" type="ORF">NDU88_005718</name>
</gene>
<proteinExistence type="predicted"/>
<evidence type="ECO:0000313" key="3">
    <source>
        <dbReference type="Proteomes" id="UP001066276"/>
    </source>
</evidence>
<keyword evidence="3" id="KW-1185">Reference proteome</keyword>
<name>A0AAV7PJP6_PLEWA</name>
<evidence type="ECO:0000256" key="1">
    <source>
        <dbReference type="SAM" id="MobiDB-lite"/>
    </source>
</evidence>
<feature type="region of interest" description="Disordered" evidence="1">
    <location>
        <begin position="1"/>
        <end position="143"/>
    </location>
</feature>
<comment type="caution">
    <text evidence="2">The sequence shown here is derived from an EMBL/GenBank/DDBJ whole genome shotgun (WGS) entry which is preliminary data.</text>
</comment>
<feature type="compositionally biased region" description="Basic and acidic residues" evidence="1">
    <location>
        <begin position="9"/>
        <end position="18"/>
    </location>
</feature>
<evidence type="ECO:0000313" key="2">
    <source>
        <dbReference type="EMBL" id="KAJ1127315.1"/>
    </source>
</evidence>
<feature type="compositionally biased region" description="Basic and acidic residues" evidence="1">
    <location>
        <begin position="80"/>
        <end position="116"/>
    </location>
</feature>
<dbReference type="Proteomes" id="UP001066276">
    <property type="component" value="Chromosome 7"/>
</dbReference>